<evidence type="ECO:0000313" key="7">
    <source>
        <dbReference type="EMBL" id="EDK43993.1"/>
    </source>
</evidence>
<protein>
    <recommendedName>
        <fullName evidence="9">DUF895 domain membrane protein</fullName>
    </recommendedName>
</protein>
<keyword evidence="2 6" id="KW-0812">Transmembrane</keyword>
<dbReference type="Pfam" id="PF05978">
    <property type="entry name" value="UNC-93"/>
    <property type="match status" value="1"/>
</dbReference>
<organism evidence="7 8">
    <name type="scientific">Lodderomyces elongisporus (strain ATCC 11503 / CBS 2605 / JCM 1781 / NBRC 1676 / NRRL YB-4239)</name>
    <name type="common">Yeast</name>
    <name type="synonym">Saccharomyces elongisporus</name>
    <dbReference type="NCBI Taxonomy" id="379508"/>
    <lineage>
        <taxon>Eukaryota</taxon>
        <taxon>Fungi</taxon>
        <taxon>Dikarya</taxon>
        <taxon>Ascomycota</taxon>
        <taxon>Saccharomycotina</taxon>
        <taxon>Pichiomycetes</taxon>
        <taxon>Debaryomycetaceae</taxon>
        <taxon>Candida/Lodderomyces clade</taxon>
        <taxon>Lodderomyces</taxon>
    </lineage>
</organism>
<dbReference type="HOGENOM" id="CLU_030884_1_2_1"/>
<feature type="transmembrane region" description="Helical" evidence="6">
    <location>
        <begin position="198"/>
        <end position="218"/>
    </location>
</feature>
<evidence type="ECO:0000256" key="4">
    <source>
        <dbReference type="ARBA" id="ARBA00023136"/>
    </source>
</evidence>
<evidence type="ECO:0000313" key="8">
    <source>
        <dbReference type="Proteomes" id="UP000001996"/>
    </source>
</evidence>
<evidence type="ECO:0000256" key="6">
    <source>
        <dbReference type="SAM" id="Phobius"/>
    </source>
</evidence>
<dbReference type="KEGG" id="lel:PVL30_002199"/>
<keyword evidence="8" id="KW-1185">Reference proteome</keyword>
<keyword evidence="4 6" id="KW-0472">Membrane</keyword>
<dbReference type="RefSeq" id="XP_001527343.1">
    <property type="nucleotide sequence ID" value="XM_001527293.1"/>
</dbReference>
<dbReference type="Gene3D" id="1.20.1250.20">
    <property type="entry name" value="MFS general substrate transporter like domains"/>
    <property type="match status" value="1"/>
</dbReference>
<feature type="transmembrane region" description="Helical" evidence="6">
    <location>
        <begin position="466"/>
        <end position="487"/>
    </location>
</feature>
<dbReference type="OMA" id="AYWFMGA"/>
<dbReference type="EMBL" id="CH981525">
    <property type="protein sequence ID" value="EDK43993.1"/>
    <property type="molecule type" value="Genomic_DNA"/>
</dbReference>
<feature type="compositionally biased region" description="Polar residues" evidence="5">
    <location>
        <begin position="8"/>
        <end position="21"/>
    </location>
</feature>
<evidence type="ECO:0008006" key="9">
    <source>
        <dbReference type="Google" id="ProtNLM"/>
    </source>
</evidence>
<dbReference type="GeneID" id="5233892"/>
<feature type="transmembrane region" description="Helical" evidence="6">
    <location>
        <begin position="112"/>
        <end position="130"/>
    </location>
</feature>
<evidence type="ECO:0000256" key="1">
    <source>
        <dbReference type="ARBA" id="ARBA00004141"/>
    </source>
</evidence>
<evidence type="ECO:0000256" key="5">
    <source>
        <dbReference type="SAM" id="MobiDB-lite"/>
    </source>
</evidence>
<dbReference type="CDD" id="cd06178">
    <property type="entry name" value="MFS_unc93-like"/>
    <property type="match status" value="1"/>
</dbReference>
<dbReference type="OrthoDB" id="196103at2759"/>
<feature type="transmembrane region" description="Helical" evidence="6">
    <location>
        <begin position="404"/>
        <end position="423"/>
    </location>
</feature>
<feature type="transmembrane region" description="Helical" evidence="6">
    <location>
        <begin position="287"/>
        <end position="305"/>
    </location>
</feature>
<feature type="transmembrane region" description="Helical" evidence="6">
    <location>
        <begin position="137"/>
        <end position="156"/>
    </location>
</feature>
<keyword evidence="3 6" id="KW-1133">Transmembrane helix</keyword>
<dbReference type="AlphaFoldDB" id="A5DXT5"/>
<accession>A5DXT5</accession>
<name>A5DXT5_LODEL</name>
<feature type="compositionally biased region" description="Basic and acidic residues" evidence="5">
    <location>
        <begin position="24"/>
        <end position="36"/>
    </location>
</feature>
<feature type="region of interest" description="Disordered" evidence="5">
    <location>
        <begin position="1"/>
        <end position="36"/>
    </location>
</feature>
<dbReference type="InParanoid" id="A5DXT5"/>
<evidence type="ECO:0000256" key="3">
    <source>
        <dbReference type="ARBA" id="ARBA00022989"/>
    </source>
</evidence>
<gene>
    <name evidence="7" type="ORF">LELG_02172</name>
</gene>
<comment type="subcellular location">
    <subcellularLocation>
        <location evidence="1">Membrane</location>
        <topology evidence="1">Multi-pass membrane protein</topology>
    </subcellularLocation>
</comment>
<dbReference type="PANTHER" id="PTHR23294">
    <property type="entry name" value="ET TRANSLATION PRODUCT-RELATED"/>
    <property type="match status" value="1"/>
</dbReference>
<dbReference type="SUPFAM" id="SSF103473">
    <property type="entry name" value="MFS general substrate transporter"/>
    <property type="match status" value="1"/>
</dbReference>
<feature type="transmembrane region" description="Helical" evidence="6">
    <location>
        <begin position="325"/>
        <end position="343"/>
    </location>
</feature>
<dbReference type="InterPro" id="IPR051617">
    <property type="entry name" value="UNC-93-like_regulator"/>
</dbReference>
<dbReference type="GO" id="GO:0016020">
    <property type="term" value="C:membrane"/>
    <property type="evidence" value="ECO:0007669"/>
    <property type="project" value="UniProtKB-SubCell"/>
</dbReference>
<dbReference type="eggNOG" id="KOG3098">
    <property type="taxonomic scope" value="Eukaryota"/>
</dbReference>
<feature type="transmembrane region" description="Helical" evidence="6">
    <location>
        <begin position="233"/>
        <end position="252"/>
    </location>
</feature>
<evidence type="ECO:0000256" key="2">
    <source>
        <dbReference type="ARBA" id="ARBA00022692"/>
    </source>
</evidence>
<dbReference type="STRING" id="379508.A5DXT5"/>
<dbReference type="Proteomes" id="UP000001996">
    <property type="component" value="Unassembled WGS sequence"/>
</dbReference>
<dbReference type="VEuPathDB" id="FungiDB:LELG_02172"/>
<feature type="transmembrane region" description="Helical" evidence="6">
    <location>
        <begin position="76"/>
        <end position="100"/>
    </location>
</feature>
<dbReference type="PANTHER" id="PTHR23294:SF59">
    <property type="entry name" value="UNC93-LIKE PROTEIN C922.05C"/>
    <property type="match status" value="1"/>
</dbReference>
<feature type="transmembrane region" description="Helical" evidence="6">
    <location>
        <begin position="162"/>
        <end position="186"/>
    </location>
</feature>
<proteinExistence type="predicted"/>
<sequence>MSDEEKTTGANLDIKSTSSGLGSKDLEAPPTHNDDNEKIVVKHHTSEEIEASGHWYDKGVTILGHRIRYSNAMTQVVVVAFVIFMTPGMYNALTGIGASISDKQTSDNASVALYSTFATIGFFGGTICNTIGVRSSLVMGGLGYALYAGSLLSFNHNENKGFVIFAGALLGICAAVLWSAQGMVVLSYATEENKGKAIMIFWVIFNLGAVIGSIIPLADNMENKTTAANDGTFIAFIILMCVGSVIALFMLAPSKVWKSDGSRVITQKHPDWKVELMGLFKLLIKEPSILFLFPMFFASNWFYTYQFNNVNHGMFNLRTRSLNSLLYWLAQMVGAIILGYILDLKRFRRSVRAKIGWVILFVTGLAIWGGGLKFQLEFTREEVEATPPQITPMDFKESRYVGPVFLYIFYGLYDAIFQTYVLWTLGAMSNNPKKVALYAGFYKGIQSAGAAIAWRLDALRVPYMNLFASSWALIQGSLLLGLPLIWFRIKDSTNALADDMDEIVGMDEIEVQKSSVEHKEEI</sequence>
<dbReference type="InterPro" id="IPR036259">
    <property type="entry name" value="MFS_trans_sf"/>
</dbReference>
<feature type="transmembrane region" description="Helical" evidence="6">
    <location>
        <begin position="435"/>
        <end position="454"/>
    </location>
</feature>
<feature type="transmembrane region" description="Helical" evidence="6">
    <location>
        <begin position="355"/>
        <end position="372"/>
    </location>
</feature>
<reference evidence="7 8" key="1">
    <citation type="journal article" date="2009" name="Nature">
        <title>Evolution of pathogenicity and sexual reproduction in eight Candida genomes.</title>
        <authorList>
            <person name="Butler G."/>
            <person name="Rasmussen M.D."/>
            <person name="Lin M.F."/>
            <person name="Santos M.A."/>
            <person name="Sakthikumar S."/>
            <person name="Munro C.A."/>
            <person name="Rheinbay E."/>
            <person name="Grabherr M."/>
            <person name="Forche A."/>
            <person name="Reedy J.L."/>
            <person name="Agrafioti I."/>
            <person name="Arnaud M.B."/>
            <person name="Bates S."/>
            <person name="Brown A.J."/>
            <person name="Brunke S."/>
            <person name="Costanzo M.C."/>
            <person name="Fitzpatrick D.A."/>
            <person name="de Groot P.W."/>
            <person name="Harris D."/>
            <person name="Hoyer L.L."/>
            <person name="Hube B."/>
            <person name="Klis F.M."/>
            <person name="Kodira C."/>
            <person name="Lennard N."/>
            <person name="Logue M.E."/>
            <person name="Martin R."/>
            <person name="Neiman A.M."/>
            <person name="Nikolaou E."/>
            <person name="Quail M.A."/>
            <person name="Quinn J."/>
            <person name="Santos M.C."/>
            <person name="Schmitzberger F.F."/>
            <person name="Sherlock G."/>
            <person name="Shah P."/>
            <person name="Silverstein K.A."/>
            <person name="Skrzypek M.S."/>
            <person name="Soll D."/>
            <person name="Staggs R."/>
            <person name="Stansfield I."/>
            <person name="Stumpf M.P."/>
            <person name="Sudbery P.E."/>
            <person name="Srikantha T."/>
            <person name="Zeng Q."/>
            <person name="Berman J."/>
            <person name="Berriman M."/>
            <person name="Heitman J."/>
            <person name="Gow N.A."/>
            <person name="Lorenz M.C."/>
            <person name="Birren B.W."/>
            <person name="Kellis M."/>
            <person name="Cuomo C.A."/>
        </authorList>
    </citation>
    <scope>NUCLEOTIDE SEQUENCE [LARGE SCALE GENOMIC DNA]</scope>
    <source>
        <strain evidence="8">ATCC 11503 / BCRC 21390 / CBS 2605 / JCM 1781 / NBRC 1676 / NRRL YB-4239</strain>
    </source>
</reference>
<dbReference type="InterPro" id="IPR010291">
    <property type="entry name" value="Ion_channel_UNC-93"/>
</dbReference>